<comment type="caution">
    <text evidence="2">The sequence shown here is derived from an EMBL/GenBank/DDBJ whole genome shotgun (WGS) entry which is preliminary data.</text>
</comment>
<gene>
    <name evidence="2" type="ORF">BP5553_01596</name>
</gene>
<dbReference type="GeneID" id="43594445"/>
<feature type="compositionally biased region" description="Low complexity" evidence="1">
    <location>
        <begin position="172"/>
        <end position="191"/>
    </location>
</feature>
<protein>
    <submittedName>
        <fullName evidence="2">Uncharacterized protein</fullName>
    </submittedName>
</protein>
<accession>A0A370U1G9</accession>
<evidence type="ECO:0000313" key="2">
    <source>
        <dbReference type="EMBL" id="RDL41617.1"/>
    </source>
</evidence>
<dbReference type="Proteomes" id="UP000254866">
    <property type="component" value="Unassembled WGS sequence"/>
</dbReference>
<proteinExistence type="predicted"/>
<evidence type="ECO:0000256" key="1">
    <source>
        <dbReference type="SAM" id="MobiDB-lite"/>
    </source>
</evidence>
<keyword evidence="3" id="KW-1185">Reference proteome</keyword>
<dbReference type="OrthoDB" id="3553099at2759"/>
<reference evidence="2 3" key="1">
    <citation type="journal article" date="2018" name="IMA Fungus">
        <title>IMA Genome-F 9: Draft genome sequence of Annulohypoxylon stygium, Aspergillus mulundensis, Berkeleyomyces basicola (syn. Thielaviopsis basicola), Ceratocystis smalleyi, two Cercospora beticola strains, Coleophoma cylindrospora, Fusarium fracticaudum, Phialophora cf. hyalina, and Morchella septimelata.</title>
        <authorList>
            <person name="Wingfield B.D."/>
            <person name="Bills G.F."/>
            <person name="Dong Y."/>
            <person name="Huang W."/>
            <person name="Nel W.J."/>
            <person name="Swalarsk-Parry B.S."/>
            <person name="Vaghefi N."/>
            <person name="Wilken P.M."/>
            <person name="An Z."/>
            <person name="de Beer Z.W."/>
            <person name="De Vos L."/>
            <person name="Chen L."/>
            <person name="Duong T.A."/>
            <person name="Gao Y."/>
            <person name="Hammerbacher A."/>
            <person name="Kikkert J.R."/>
            <person name="Li Y."/>
            <person name="Li H."/>
            <person name="Li K."/>
            <person name="Li Q."/>
            <person name="Liu X."/>
            <person name="Ma X."/>
            <person name="Naidoo K."/>
            <person name="Pethybridge S.J."/>
            <person name="Sun J."/>
            <person name="Steenkamp E.T."/>
            <person name="van der Nest M.A."/>
            <person name="van Wyk S."/>
            <person name="Wingfield M.J."/>
            <person name="Xiong C."/>
            <person name="Yue Q."/>
            <person name="Zhang X."/>
        </authorList>
    </citation>
    <scope>NUCLEOTIDE SEQUENCE [LARGE SCALE GENOMIC DNA]</scope>
    <source>
        <strain evidence="2 3">BP 5553</strain>
    </source>
</reference>
<dbReference type="AlphaFoldDB" id="A0A370U1G9"/>
<dbReference type="EMBL" id="NPIC01000001">
    <property type="protein sequence ID" value="RDL41617.1"/>
    <property type="molecule type" value="Genomic_DNA"/>
</dbReference>
<feature type="region of interest" description="Disordered" evidence="1">
    <location>
        <begin position="172"/>
        <end position="202"/>
    </location>
</feature>
<sequence length="225" mass="23901">MASGVLSVNWIPRYNRGNWPGDTPGYFCGTIPTANAACLEYSSTNIASPYPPRTFEKCCNGPIINITSPVTDPKDPSYGTSCLAYCAVDLSRSSGLRSGFSDYFTCLQARTNGSYRFDDSIYGSVTCGWGNNSRHEKCVSSVSIQKDLATKTTVALSDITNAVSSHMTFSTCPPETTASTTTTPAETPTAAGAGKTSGARSENREMSVGSMFVVALMVSSSFLFL</sequence>
<dbReference type="RefSeq" id="XP_031874273.1">
    <property type="nucleotide sequence ID" value="XM_032010219.1"/>
</dbReference>
<name>A0A370U1G9_9HELO</name>
<organism evidence="2 3">
    <name type="scientific">Venustampulla echinocandica</name>
    <dbReference type="NCBI Taxonomy" id="2656787"/>
    <lineage>
        <taxon>Eukaryota</taxon>
        <taxon>Fungi</taxon>
        <taxon>Dikarya</taxon>
        <taxon>Ascomycota</taxon>
        <taxon>Pezizomycotina</taxon>
        <taxon>Leotiomycetes</taxon>
        <taxon>Helotiales</taxon>
        <taxon>Pleuroascaceae</taxon>
        <taxon>Venustampulla</taxon>
    </lineage>
</organism>
<evidence type="ECO:0000313" key="3">
    <source>
        <dbReference type="Proteomes" id="UP000254866"/>
    </source>
</evidence>